<dbReference type="Proteomes" id="UP000292702">
    <property type="component" value="Unassembled WGS sequence"/>
</dbReference>
<evidence type="ECO:0000313" key="2">
    <source>
        <dbReference type="EMBL" id="TCD60179.1"/>
    </source>
</evidence>
<feature type="compositionally biased region" description="Polar residues" evidence="1">
    <location>
        <begin position="152"/>
        <end position="161"/>
    </location>
</feature>
<proteinExistence type="predicted"/>
<reference evidence="2 3" key="1">
    <citation type="submission" date="2018-11" db="EMBL/GenBank/DDBJ databases">
        <title>Genome assembly of Steccherinum ochraceum LE-BIN_3174, the white-rot fungus of the Steccherinaceae family (The Residual Polyporoid clade, Polyporales, Basidiomycota).</title>
        <authorList>
            <person name="Fedorova T.V."/>
            <person name="Glazunova O.A."/>
            <person name="Landesman E.O."/>
            <person name="Moiseenko K.V."/>
            <person name="Psurtseva N.V."/>
            <person name="Savinova O.S."/>
            <person name="Shakhova N.V."/>
            <person name="Tyazhelova T.V."/>
            <person name="Vasina D.V."/>
        </authorList>
    </citation>
    <scope>NUCLEOTIDE SEQUENCE [LARGE SCALE GENOMIC DNA]</scope>
    <source>
        <strain evidence="2 3">LE-BIN_3174</strain>
    </source>
</reference>
<feature type="region of interest" description="Disordered" evidence="1">
    <location>
        <begin position="142"/>
        <end position="161"/>
    </location>
</feature>
<evidence type="ECO:0000256" key="1">
    <source>
        <dbReference type="SAM" id="MobiDB-lite"/>
    </source>
</evidence>
<organism evidence="2 3">
    <name type="scientific">Steccherinum ochraceum</name>
    <dbReference type="NCBI Taxonomy" id="92696"/>
    <lineage>
        <taxon>Eukaryota</taxon>
        <taxon>Fungi</taxon>
        <taxon>Dikarya</taxon>
        <taxon>Basidiomycota</taxon>
        <taxon>Agaricomycotina</taxon>
        <taxon>Agaricomycetes</taxon>
        <taxon>Polyporales</taxon>
        <taxon>Steccherinaceae</taxon>
        <taxon>Steccherinum</taxon>
    </lineage>
</organism>
<evidence type="ECO:0000313" key="3">
    <source>
        <dbReference type="Proteomes" id="UP000292702"/>
    </source>
</evidence>
<sequence length="187" mass="21061">RYTPSTASSERVIFSQVFGPFDMLQSSRGTRHFWRLTTRVYTPNTSLNPENSDSWTWRALFRSLSLADEHIVSRALCIVLLCGEVLTGSQKFPSNSGRVSGRYLTFRGAAAPLLRRRSLQDLSYGPSIRYKTQGRSRTLHDEGFGRAAHGSPTKNQELNEGWNIDTSASAASTIRWNTQRTSMQRLA</sequence>
<name>A0A4R0R8B0_9APHY</name>
<protein>
    <submittedName>
        <fullName evidence="2">Uncharacterized protein</fullName>
    </submittedName>
</protein>
<comment type="caution">
    <text evidence="2">The sequence shown here is derived from an EMBL/GenBank/DDBJ whole genome shotgun (WGS) entry which is preliminary data.</text>
</comment>
<keyword evidence="3" id="KW-1185">Reference proteome</keyword>
<feature type="non-terminal residue" evidence="2">
    <location>
        <position position="1"/>
    </location>
</feature>
<dbReference type="EMBL" id="RWJN01000644">
    <property type="protein sequence ID" value="TCD60179.1"/>
    <property type="molecule type" value="Genomic_DNA"/>
</dbReference>
<dbReference type="AlphaFoldDB" id="A0A4R0R8B0"/>
<gene>
    <name evidence="2" type="ORF">EIP91_010614</name>
</gene>
<accession>A0A4R0R8B0</accession>